<evidence type="ECO:0000313" key="2">
    <source>
        <dbReference type="EMBL" id="EOA94829.1"/>
    </source>
</evidence>
<accession>R0L081</accession>
<gene>
    <name evidence="2" type="ORF">Anapl_08480</name>
</gene>
<dbReference type="EMBL" id="KB744558">
    <property type="protein sequence ID" value="EOA94829.1"/>
    <property type="molecule type" value="Genomic_DNA"/>
</dbReference>
<dbReference type="Proteomes" id="UP000296049">
    <property type="component" value="Unassembled WGS sequence"/>
</dbReference>
<evidence type="ECO:0000313" key="3">
    <source>
        <dbReference type="Proteomes" id="UP000296049"/>
    </source>
</evidence>
<protein>
    <submittedName>
        <fullName evidence="2">Uncharacterized protein</fullName>
    </submittedName>
</protein>
<name>R0L081_ANAPL</name>
<feature type="region of interest" description="Disordered" evidence="1">
    <location>
        <begin position="105"/>
        <end position="138"/>
    </location>
</feature>
<feature type="region of interest" description="Disordered" evidence="1">
    <location>
        <begin position="1039"/>
        <end position="1151"/>
    </location>
</feature>
<feature type="region of interest" description="Disordered" evidence="1">
    <location>
        <begin position="471"/>
        <end position="500"/>
    </location>
</feature>
<proteinExistence type="predicted"/>
<organism evidence="2 3">
    <name type="scientific">Anas platyrhynchos</name>
    <name type="common">Mallard</name>
    <name type="synonym">Anas boschas</name>
    <dbReference type="NCBI Taxonomy" id="8839"/>
    <lineage>
        <taxon>Eukaryota</taxon>
        <taxon>Metazoa</taxon>
        <taxon>Chordata</taxon>
        <taxon>Craniata</taxon>
        <taxon>Vertebrata</taxon>
        <taxon>Euteleostomi</taxon>
        <taxon>Archelosauria</taxon>
        <taxon>Archosauria</taxon>
        <taxon>Dinosauria</taxon>
        <taxon>Saurischia</taxon>
        <taxon>Theropoda</taxon>
        <taxon>Coelurosauria</taxon>
        <taxon>Aves</taxon>
        <taxon>Neognathae</taxon>
        <taxon>Galloanserae</taxon>
        <taxon>Anseriformes</taxon>
        <taxon>Anatidae</taxon>
        <taxon>Anatinae</taxon>
        <taxon>Anas</taxon>
    </lineage>
</organism>
<sequence length="1314" mass="143886">MLQEAPRDPAGHSLSTNCFLSAPRHKQTIQVLQKDGHPSHYFCSTKYETQRTHTNSQAVGEHRLLNTANIHSSQLTSSGGAALKESFLCLLGTWPCWGMRKAPQSEHGLPALHSPQARAKPLPNPASSPELFLKNDAEGGKGTDLFPFTPELRCSALLFLSGHTSMPTHQEASRRAPWWKKGPTNSAPQVRIPVDKSPGAASTQEPAHYPAKAQSSHASAEVPVNTTRSPFQPAGPEGHKVPRKDEGSDPVLVRKQTRCLVPGSVTASHPSGKPVLCTSRARSETGAQHSVIQEPSRSLPRQTPPLPDVFALTHAGVAKPRCKGVPWATYSREHRFFPPSTRNPVRICTLLFSLPETAEGSDAAELDTSCSILLFQSSCVPAAKHVSVLPNTGVLPRYPTAASCRATGSPGLPGFPQAAFPTPLPGEVNASSVQRAQIPIRPQCIKGEKRKHKTINSWLLVLAPGKGRCTAEREETETRGGWDVLQEPQGDSAGSQTWERRAPLQQAGRISRHLAMYLQHLPPLPPGLEEVPRFCTDRNNKNHLKTSATRRTVSLHSRQSEHSPEADVMALKSPEGQRPSCQRNLKVCCSTKPLESPQDQHKKCDLGAKLASIAPNCLLWNSMVAAFEDLGILHEDLGTNMHKPCELLTASFQARDRPSAVQEQIPEIQWYWNINTEKNPELASKFFPSVCLRVTAAHGNALLLLGKGAIDGILRALQTSAGTACTSVATSQKKQLRPQQTQKQRAVATGTDVRRMTAAQDSTNPRGLNRPGWKAACACTCAWEREQQQGGRAQELFQWKQQGCKPRPSEEVVTSIFRKKRLHQQQKGDSLNDPALMFPTRGVILHFRELTLQRNILEVVFLKSIWQQMILSVSYKEVGLHPPVTAEQGTREGGMNWSSAVPRGWDAERHSPQLLPEAQSQEPQKRGSFSNKKSPVQKKDERPSTSEVTECQQAAEIKFAFSIKDWGVEGVPSGRAEAALDLSTDCIVACRRWPPELRAMRGVIEHQGRAPQQLDAQGPLPYPSYRLTALAQTTCIAADPTQSSGQLPRTAPIASREQQPSFTKSDTSVPALHGRKEEGRDEEAEQEAVAAQDTRRTTQAPQPLCSSAGCLQPPGPAMGRCAVPPPPSGPEHGSSKASEVPTGSSPTSHLHKQYPALSGAWHYTQLHAGGRLASSELPVSLWYSDVYCCAAETRLTYKDNRNTMQTQLTSRSKIQPHTTCLQGEEHDMCRSRQLSAFTGGLHVPLPPPPLHVIMFQATNTAQLPARTSTQLSCGTGASRTPVRAHPEEHEFGKFTCHDFMYHIAETRSLQNNKR</sequence>
<feature type="compositionally biased region" description="Basic and acidic residues" evidence="1">
    <location>
        <begin position="471"/>
        <end position="480"/>
    </location>
</feature>
<feature type="region of interest" description="Disordered" evidence="1">
    <location>
        <begin position="166"/>
        <end position="253"/>
    </location>
</feature>
<feature type="compositionally biased region" description="Polar residues" evidence="1">
    <location>
        <begin position="1056"/>
        <end position="1068"/>
    </location>
</feature>
<feature type="compositionally biased region" description="Polar residues" evidence="1">
    <location>
        <begin position="918"/>
        <end position="934"/>
    </location>
</feature>
<feature type="compositionally biased region" description="Polar residues" evidence="1">
    <location>
        <begin position="213"/>
        <end position="230"/>
    </location>
</feature>
<keyword evidence="3" id="KW-1185">Reference proteome</keyword>
<feature type="region of interest" description="Disordered" evidence="1">
    <location>
        <begin position="916"/>
        <end position="949"/>
    </location>
</feature>
<feature type="compositionally biased region" description="Basic and acidic residues" evidence="1">
    <location>
        <begin position="237"/>
        <end position="247"/>
    </location>
</feature>
<feature type="region of interest" description="Disordered" evidence="1">
    <location>
        <begin position="555"/>
        <end position="578"/>
    </location>
</feature>
<reference evidence="3" key="1">
    <citation type="journal article" date="2013" name="Nat. Genet.">
        <title>The duck genome and transcriptome provide insight into an avian influenza virus reservoir species.</title>
        <authorList>
            <person name="Huang Y."/>
            <person name="Li Y."/>
            <person name="Burt D.W."/>
            <person name="Chen H."/>
            <person name="Zhang Y."/>
            <person name="Qian W."/>
            <person name="Kim H."/>
            <person name="Gan S."/>
            <person name="Zhao Y."/>
            <person name="Li J."/>
            <person name="Yi K."/>
            <person name="Feng H."/>
            <person name="Zhu P."/>
            <person name="Li B."/>
            <person name="Liu Q."/>
            <person name="Fairley S."/>
            <person name="Magor K.E."/>
            <person name="Du Z."/>
            <person name="Hu X."/>
            <person name="Goodman L."/>
            <person name="Tafer H."/>
            <person name="Vignal A."/>
            <person name="Lee T."/>
            <person name="Kim K.W."/>
            <person name="Sheng Z."/>
            <person name="An Y."/>
            <person name="Searle S."/>
            <person name="Herrero J."/>
            <person name="Groenen M.A."/>
            <person name="Crooijmans R.P."/>
            <person name="Faraut T."/>
            <person name="Cai Q."/>
            <person name="Webster R.G."/>
            <person name="Aldridge J.R."/>
            <person name="Warren W.C."/>
            <person name="Bartschat S."/>
            <person name="Kehr S."/>
            <person name="Marz M."/>
            <person name="Stadler P.F."/>
            <person name="Smith J."/>
            <person name="Kraus R.H."/>
            <person name="Zhao Y."/>
            <person name="Ren L."/>
            <person name="Fei J."/>
            <person name="Morisson M."/>
            <person name="Kaiser P."/>
            <person name="Griffin D.K."/>
            <person name="Rao M."/>
            <person name="Pitel F."/>
            <person name="Wang J."/>
            <person name="Li N."/>
        </authorList>
    </citation>
    <scope>NUCLEOTIDE SEQUENCE [LARGE SCALE GENOMIC DNA]</scope>
</reference>
<evidence type="ECO:0000256" key="1">
    <source>
        <dbReference type="SAM" id="MobiDB-lite"/>
    </source>
</evidence>